<evidence type="ECO:0000313" key="16">
    <source>
        <dbReference type="Proteomes" id="UP001589535"/>
    </source>
</evidence>
<dbReference type="Pfam" id="PF00441">
    <property type="entry name" value="Acyl-CoA_dh_1"/>
    <property type="match status" value="1"/>
</dbReference>
<evidence type="ECO:0000256" key="11">
    <source>
        <dbReference type="RuleBase" id="RU362125"/>
    </source>
</evidence>
<dbReference type="Gene3D" id="2.40.110.10">
    <property type="entry name" value="Butyryl-CoA Dehydrogenase, subunit A, domain 2"/>
    <property type="match status" value="1"/>
</dbReference>
<comment type="pathway">
    <text evidence="8">Amino-acid metabolism; tryptophan metabolism.</text>
</comment>
<evidence type="ECO:0000256" key="10">
    <source>
        <dbReference type="ARBA" id="ARBA00049493"/>
    </source>
</evidence>
<evidence type="ECO:0000313" key="15">
    <source>
        <dbReference type="EMBL" id="MFB9687777.1"/>
    </source>
</evidence>
<evidence type="ECO:0000256" key="7">
    <source>
        <dbReference type="ARBA" id="ARBA00037899"/>
    </source>
</evidence>
<evidence type="ECO:0000256" key="6">
    <source>
        <dbReference type="ARBA" id="ARBA00023002"/>
    </source>
</evidence>
<keyword evidence="3 11" id="KW-0285">Flavoprotein</keyword>
<sequence>MSSSPDPHDFLDLDAGLAEEDRAIRHAVRAYAKDQLLDHVADWYETGALPAAELAKGFGSLGLLGMHLEGYGCAGTSAVAYGIACRELEAVDSGLRSFVSVQGSLAMYAIHRWGSEEQRQEWLPRMATGDALGCFGLTEPDAGSDPGSMRTRAVRDGGDWVLSGTKMWITNGTVADVAVVWAQTDDGIRGFVVPTSTPGFTANEVKHKLSLRASLTAELVLDGVRLPSSAAFPEVRGLRGPLSCLNEARFGILFGVVGAARACYEAALEYTLSRSQFGKPLAGFQLTQRKLADLVVEVNRAGLVALQIGRLKDAGALHHNHVSFGKLANVRSALSVAREARSMLGANGISLEYPVMRHMANLETVLTYEGTEEMHALSLGQAVTGLAAFR</sequence>
<dbReference type="Gene3D" id="1.10.540.10">
    <property type="entry name" value="Acyl-CoA dehydrogenase/oxidase, N-terminal domain"/>
    <property type="match status" value="1"/>
</dbReference>
<dbReference type="Gene3D" id="1.20.140.10">
    <property type="entry name" value="Butyryl-CoA Dehydrogenase, subunit A, domain 3"/>
    <property type="match status" value="1"/>
</dbReference>
<keyword evidence="4 11" id="KW-0274">FAD</keyword>
<dbReference type="InterPro" id="IPR006089">
    <property type="entry name" value="Acyl-CoA_DH_CS"/>
</dbReference>
<evidence type="ECO:0000256" key="2">
    <source>
        <dbReference type="ARBA" id="ARBA00009347"/>
    </source>
</evidence>
<dbReference type="PROSITE" id="PS00072">
    <property type="entry name" value="ACYL_COA_DH_1"/>
    <property type="match status" value="1"/>
</dbReference>
<dbReference type="EC" id="1.3.8.6" evidence="9"/>
<dbReference type="InterPro" id="IPR009075">
    <property type="entry name" value="AcylCo_DH/oxidase_C"/>
</dbReference>
<feature type="domain" description="Acyl-CoA dehydrogenase/oxidase C-terminal" evidence="12">
    <location>
        <begin position="236"/>
        <end position="382"/>
    </location>
</feature>
<feature type="domain" description="Acyl-CoA dehydrogenase/oxidase N-terminal" evidence="14">
    <location>
        <begin position="19"/>
        <end position="130"/>
    </location>
</feature>
<evidence type="ECO:0000256" key="4">
    <source>
        <dbReference type="ARBA" id="ARBA00022827"/>
    </source>
</evidence>
<keyword evidence="5" id="KW-0809">Transit peptide</keyword>
<proteinExistence type="inferred from homology"/>
<dbReference type="PANTHER" id="PTHR42807:SF1">
    <property type="entry name" value="GLUTARYL-COA DEHYDROGENASE, MITOCHONDRIAL"/>
    <property type="match status" value="1"/>
</dbReference>
<dbReference type="InterPro" id="IPR052033">
    <property type="entry name" value="Glutaryl-CoA_DH_mitochondrial"/>
</dbReference>
<evidence type="ECO:0000259" key="13">
    <source>
        <dbReference type="Pfam" id="PF02770"/>
    </source>
</evidence>
<accession>A0ABV5U8Q6</accession>
<protein>
    <recommendedName>
        <fullName evidence="9">glutaryl-CoA dehydrogenase (ETF)</fullName>
        <ecNumber evidence="9">1.3.8.6</ecNumber>
    </recommendedName>
</protein>
<dbReference type="PANTHER" id="PTHR42807">
    <property type="entry name" value="GLUTARYL-COA DEHYDROGENASE, MITOCHONDRIAL"/>
    <property type="match status" value="1"/>
</dbReference>
<dbReference type="RefSeq" id="WP_378198693.1">
    <property type="nucleotide sequence ID" value="NZ_JBHMBK010000021.1"/>
</dbReference>
<gene>
    <name evidence="15" type="ORF">ACFFTO_26670</name>
</gene>
<comment type="pathway">
    <text evidence="7">Amino-acid metabolism; lysine degradation.</text>
</comment>
<organism evidence="15 16">
    <name type="scientific">Amycolatopsis plumensis</name>
    <dbReference type="NCBI Taxonomy" id="236508"/>
    <lineage>
        <taxon>Bacteria</taxon>
        <taxon>Bacillati</taxon>
        <taxon>Actinomycetota</taxon>
        <taxon>Actinomycetes</taxon>
        <taxon>Pseudonocardiales</taxon>
        <taxon>Pseudonocardiaceae</taxon>
        <taxon>Amycolatopsis</taxon>
    </lineage>
</organism>
<evidence type="ECO:0000256" key="5">
    <source>
        <dbReference type="ARBA" id="ARBA00022946"/>
    </source>
</evidence>
<evidence type="ECO:0000256" key="3">
    <source>
        <dbReference type="ARBA" id="ARBA00022630"/>
    </source>
</evidence>
<comment type="cofactor">
    <cofactor evidence="1 11">
        <name>FAD</name>
        <dbReference type="ChEBI" id="CHEBI:57692"/>
    </cofactor>
</comment>
<dbReference type="InterPro" id="IPR006091">
    <property type="entry name" value="Acyl-CoA_Oxase/DH_mid-dom"/>
</dbReference>
<evidence type="ECO:0000256" key="1">
    <source>
        <dbReference type="ARBA" id="ARBA00001974"/>
    </source>
</evidence>
<comment type="caution">
    <text evidence="15">The sequence shown here is derived from an EMBL/GenBank/DDBJ whole genome shotgun (WGS) entry which is preliminary data.</text>
</comment>
<keyword evidence="16" id="KW-1185">Reference proteome</keyword>
<comment type="catalytic activity">
    <reaction evidence="10">
        <text>glutaryl-CoA + oxidized [electron-transfer flavoprotein] + 2 H(+) = (2E)-butenoyl-CoA + reduced [electron-transfer flavoprotein] + CO2</text>
        <dbReference type="Rhea" id="RHEA:13389"/>
        <dbReference type="Rhea" id="RHEA-COMP:10685"/>
        <dbReference type="Rhea" id="RHEA-COMP:10686"/>
        <dbReference type="ChEBI" id="CHEBI:15378"/>
        <dbReference type="ChEBI" id="CHEBI:16526"/>
        <dbReference type="ChEBI" id="CHEBI:57332"/>
        <dbReference type="ChEBI" id="CHEBI:57378"/>
        <dbReference type="ChEBI" id="CHEBI:57692"/>
        <dbReference type="ChEBI" id="CHEBI:58307"/>
        <dbReference type="EC" id="1.3.8.6"/>
    </reaction>
</comment>
<reference evidence="15 16" key="1">
    <citation type="submission" date="2024-09" db="EMBL/GenBank/DDBJ databases">
        <authorList>
            <person name="Sun Q."/>
            <person name="Mori K."/>
        </authorList>
    </citation>
    <scope>NUCLEOTIDE SEQUENCE [LARGE SCALE GENOMIC DNA]</scope>
    <source>
        <strain evidence="15 16">JCM 13852</strain>
    </source>
</reference>
<name>A0ABV5U8Q6_9PSEU</name>
<dbReference type="InterPro" id="IPR037069">
    <property type="entry name" value="AcylCoA_DH/ox_N_sf"/>
</dbReference>
<dbReference type="SUPFAM" id="SSF47203">
    <property type="entry name" value="Acyl-CoA dehydrogenase C-terminal domain-like"/>
    <property type="match status" value="1"/>
</dbReference>
<dbReference type="Pfam" id="PF02771">
    <property type="entry name" value="Acyl-CoA_dh_N"/>
    <property type="match status" value="1"/>
</dbReference>
<keyword evidence="6 11" id="KW-0560">Oxidoreductase</keyword>
<dbReference type="SUPFAM" id="SSF56645">
    <property type="entry name" value="Acyl-CoA dehydrogenase NM domain-like"/>
    <property type="match status" value="1"/>
</dbReference>
<dbReference type="InterPro" id="IPR036250">
    <property type="entry name" value="AcylCo_DH-like_C"/>
</dbReference>
<dbReference type="InterPro" id="IPR009100">
    <property type="entry name" value="AcylCoA_DH/oxidase_NM_dom_sf"/>
</dbReference>
<evidence type="ECO:0000256" key="8">
    <source>
        <dbReference type="ARBA" id="ARBA00037927"/>
    </source>
</evidence>
<comment type="similarity">
    <text evidence="2 11">Belongs to the acyl-CoA dehydrogenase family.</text>
</comment>
<dbReference type="Pfam" id="PF02770">
    <property type="entry name" value="Acyl-CoA_dh_M"/>
    <property type="match status" value="1"/>
</dbReference>
<evidence type="ECO:0000259" key="14">
    <source>
        <dbReference type="Pfam" id="PF02771"/>
    </source>
</evidence>
<evidence type="ECO:0000256" key="9">
    <source>
        <dbReference type="ARBA" id="ARBA00039033"/>
    </source>
</evidence>
<dbReference type="Proteomes" id="UP001589535">
    <property type="component" value="Unassembled WGS sequence"/>
</dbReference>
<feature type="domain" description="Acyl-CoA oxidase/dehydrogenase middle" evidence="13">
    <location>
        <begin position="134"/>
        <end position="224"/>
    </location>
</feature>
<evidence type="ECO:0000259" key="12">
    <source>
        <dbReference type="Pfam" id="PF00441"/>
    </source>
</evidence>
<dbReference type="InterPro" id="IPR046373">
    <property type="entry name" value="Acyl-CoA_Oxase/DH_mid-dom_sf"/>
</dbReference>
<dbReference type="EMBL" id="JBHMBK010000021">
    <property type="protein sequence ID" value="MFB9687777.1"/>
    <property type="molecule type" value="Genomic_DNA"/>
</dbReference>
<dbReference type="InterPro" id="IPR013786">
    <property type="entry name" value="AcylCoA_DH/ox_N"/>
</dbReference>